<dbReference type="Proteomes" id="UP000789706">
    <property type="component" value="Unassembled WGS sequence"/>
</dbReference>
<reference evidence="7" key="1">
    <citation type="submission" date="2021-06" db="EMBL/GenBank/DDBJ databases">
        <authorList>
            <person name="Kallberg Y."/>
            <person name="Tangrot J."/>
            <person name="Rosling A."/>
        </authorList>
    </citation>
    <scope>NUCLEOTIDE SEQUENCE</scope>
    <source>
        <strain evidence="7">AZ414A</strain>
    </source>
</reference>
<evidence type="ECO:0000313" key="8">
    <source>
        <dbReference type="Proteomes" id="UP000789706"/>
    </source>
</evidence>
<dbReference type="Pfam" id="PF20147">
    <property type="entry name" value="Crinkler"/>
    <property type="match status" value="1"/>
</dbReference>
<keyword evidence="8" id="KW-1185">Reference proteome</keyword>
<evidence type="ECO:0000256" key="2">
    <source>
        <dbReference type="ARBA" id="ARBA00004613"/>
    </source>
</evidence>
<evidence type="ECO:0000256" key="3">
    <source>
        <dbReference type="ARBA" id="ARBA00022525"/>
    </source>
</evidence>
<feature type="region of interest" description="Disordered" evidence="5">
    <location>
        <begin position="136"/>
        <end position="155"/>
    </location>
</feature>
<comment type="caution">
    <text evidence="7">The sequence shown here is derived from an EMBL/GenBank/DDBJ whole genome shotgun (WGS) entry which is preliminary data.</text>
</comment>
<proteinExistence type="predicted"/>
<organism evidence="7 8">
    <name type="scientific">Diversispora eburnea</name>
    <dbReference type="NCBI Taxonomy" id="1213867"/>
    <lineage>
        <taxon>Eukaryota</taxon>
        <taxon>Fungi</taxon>
        <taxon>Fungi incertae sedis</taxon>
        <taxon>Mucoromycota</taxon>
        <taxon>Glomeromycotina</taxon>
        <taxon>Glomeromycetes</taxon>
        <taxon>Diversisporales</taxon>
        <taxon>Diversisporaceae</taxon>
        <taxon>Diversispora</taxon>
    </lineage>
</organism>
<comment type="subcellular location">
    <subcellularLocation>
        <location evidence="1">Host cell</location>
    </subcellularLocation>
    <subcellularLocation>
        <location evidence="2">Secreted</location>
    </subcellularLocation>
</comment>
<keyword evidence="3" id="KW-0964">Secreted</keyword>
<evidence type="ECO:0000313" key="7">
    <source>
        <dbReference type="EMBL" id="CAG8567503.1"/>
    </source>
</evidence>
<dbReference type="GO" id="GO:0005576">
    <property type="term" value="C:extracellular region"/>
    <property type="evidence" value="ECO:0007669"/>
    <property type="project" value="UniProtKB-SubCell"/>
</dbReference>
<gene>
    <name evidence="7" type="ORF">DEBURN_LOCUS7905</name>
</gene>
<dbReference type="InterPro" id="IPR045379">
    <property type="entry name" value="Crinkler_N"/>
</dbReference>
<sequence>MSLLQPQVQTILSPPDVKIRVEEESLFTSETCSFPIVLGERITVKNNIIPFDQFNVGLLKEFIWEKRVDVISSFKMDLWKVEIEETDENIEKLQNIETDIKEEFGGVKLLATSFASEIYSNSPPKKRIHIIVQLPATTGKRKPEDPDEENDGQGMKRAKTLASFLSFATLQSPDVKNLSHKFYDRDQTLNSILDVARTNYSGRKSSDHKDHQFILIPGGIGIGKTRMGWESQHMLSILKAKDSDTDDFVEALNDPCYIFVDLNNGCKYIKGFDEVAETSVRIGARVAVASGLVSESLSDLSKMNVNLFRLPDVICEILKRRFKTKLCSVEAIIIHLDEYQLYINDVQKDQQQSWADARDYFKALLREIGSVMRGNMMIRTESGHAGNSHHGFNGRYFIIPICTGTSAIDIHFLPTEHTNRILELKPLDYESAKSMFLDKYECSRQTTETGRNLVVQGLKLRYSSDLNNENIERLSTEFCNFVLNQQHFRIAIFDTGFIPKFIDDLLGPSVLTSDFDWGNQLFTKISKRTVAMVGNDPGNWKSLNDIRTVISFGLTGQLVKRDFLLPSRTSIGELERAGLVYLSNSEDEWYTIVMPFIMLKILNNKLLVSHVETVFPDHLLLIPTHDSPWQWQNFELLYVYYQKAIIDSLIEVRKSIILSIQHKIQLLQSCLQQEVEANKRLQIGDEIKIQRENLTCQLSMNWRLSDIFRGAKGVDALLQRRVQLRKLNVFAEKDKFLERTDSIANLNKSILCDDNVTRSFDEGIFRCYRGCANIDHRLVLDSSDSGKKLAIFSQIKYSECDASTTISIPFIKNWYETTIASVKNYKTEYDVVLVLFTNRRCLGHLNVGQMPQLLLIYLENIESYLSPTFAHRGLVDRPSEK</sequence>
<evidence type="ECO:0000256" key="1">
    <source>
        <dbReference type="ARBA" id="ARBA00004340"/>
    </source>
</evidence>
<protein>
    <submittedName>
        <fullName evidence="7">3221_t:CDS:1</fullName>
    </submittedName>
</protein>
<name>A0A9N9FZS6_9GLOM</name>
<dbReference type="AlphaFoldDB" id="A0A9N9FZS6"/>
<accession>A0A9N9FZS6</accession>
<evidence type="ECO:0000256" key="5">
    <source>
        <dbReference type="SAM" id="MobiDB-lite"/>
    </source>
</evidence>
<evidence type="ECO:0000259" key="6">
    <source>
        <dbReference type="Pfam" id="PF20147"/>
    </source>
</evidence>
<dbReference type="GO" id="GO:0043657">
    <property type="term" value="C:host cell"/>
    <property type="evidence" value="ECO:0007669"/>
    <property type="project" value="UniProtKB-SubCell"/>
</dbReference>
<feature type="domain" description="Crinkler effector protein N-terminal" evidence="6">
    <location>
        <begin position="55"/>
        <end position="133"/>
    </location>
</feature>
<evidence type="ECO:0000256" key="4">
    <source>
        <dbReference type="SAM" id="Coils"/>
    </source>
</evidence>
<keyword evidence="4" id="KW-0175">Coiled coil</keyword>
<dbReference type="OrthoDB" id="2430828at2759"/>
<feature type="coiled-coil region" evidence="4">
    <location>
        <begin position="76"/>
        <end position="103"/>
    </location>
</feature>
<dbReference type="EMBL" id="CAJVPK010001046">
    <property type="protein sequence ID" value="CAG8567503.1"/>
    <property type="molecule type" value="Genomic_DNA"/>
</dbReference>